<dbReference type="Proteomes" id="UP000568839">
    <property type="component" value="Unassembled WGS sequence"/>
</dbReference>
<organism evidence="5 6">
    <name type="scientific">Geomicrobium halophilum</name>
    <dbReference type="NCBI Taxonomy" id="549000"/>
    <lineage>
        <taxon>Bacteria</taxon>
        <taxon>Bacillati</taxon>
        <taxon>Bacillota</taxon>
        <taxon>Bacilli</taxon>
        <taxon>Bacillales</taxon>
        <taxon>Geomicrobium</taxon>
    </lineage>
</organism>
<dbReference type="InterPro" id="IPR036388">
    <property type="entry name" value="WH-like_DNA-bd_sf"/>
</dbReference>
<evidence type="ECO:0000256" key="1">
    <source>
        <dbReference type="ARBA" id="ARBA00023015"/>
    </source>
</evidence>
<evidence type="ECO:0000313" key="5">
    <source>
        <dbReference type="EMBL" id="MBB6451393.1"/>
    </source>
</evidence>
<dbReference type="PROSITE" id="PS51000">
    <property type="entry name" value="HTH_DEOR_2"/>
    <property type="match status" value="1"/>
</dbReference>
<dbReference type="InterPro" id="IPR001034">
    <property type="entry name" value="DeoR_HTH"/>
</dbReference>
<dbReference type="PANTHER" id="PTHR30363">
    <property type="entry name" value="HTH-TYPE TRANSCRIPTIONAL REGULATOR SRLR-RELATED"/>
    <property type="match status" value="1"/>
</dbReference>
<dbReference type="InterPro" id="IPR036390">
    <property type="entry name" value="WH_DNA-bd_sf"/>
</dbReference>
<dbReference type="SMART" id="SM00420">
    <property type="entry name" value="HTH_DEOR"/>
    <property type="match status" value="1"/>
</dbReference>
<dbReference type="AlphaFoldDB" id="A0A841Q0Q6"/>
<dbReference type="CDD" id="cd00090">
    <property type="entry name" value="HTH_ARSR"/>
    <property type="match status" value="1"/>
</dbReference>
<dbReference type="RefSeq" id="WP_184405493.1">
    <property type="nucleotide sequence ID" value="NZ_JACHHJ010000006.1"/>
</dbReference>
<keyword evidence="3" id="KW-0804">Transcription</keyword>
<dbReference type="GO" id="GO:0003677">
    <property type="term" value="F:DNA binding"/>
    <property type="evidence" value="ECO:0007669"/>
    <property type="project" value="UniProtKB-KW"/>
</dbReference>
<dbReference type="Pfam" id="PF00455">
    <property type="entry name" value="DeoRC"/>
    <property type="match status" value="1"/>
</dbReference>
<dbReference type="InterPro" id="IPR014036">
    <property type="entry name" value="DeoR-like_C"/>
</dbReference>
<keyword evidence="6" id="KW-1185">Reference proteome</keyword>
<protein>
    <submittedName>
        <fullName evidence="5">DeoR/GlpR family transcriptional regulator of sugar metabolism</fullName>
    </submittedName>
</protein>
<name>A0A841Q0Q6_9BACL</name>
<dbReference type="SMART" id="SM01134">
    <property type="entry name" value="DeoRC"/>
    <property type="match status" value="1"/>
</dbReference>
<dbReference type="PRINTS" id="PR00037">
    <property type="entry name" value="HTHLACR"/>
</dbReference>
<proteinExistence type="predicted"/>
<dbReference type="InterPro" id="IPR037171">
    <property type="entry name" value="NagB/RpiA_transferase-like"/>
</dbReference>
<keyword evidence="2" id="KW-0238">DNA-binding</keyword>
<keyword evidence="1" id="KW-0805">Transcription regulation</keyword>
<dbReference type="Pfam" id="PF08220">
    <property type="entry name" value="HTH_DeoR"/>
    <property type="match status" value="1"/>
</dbReference>
<dbReference type="Gene3D" id="1.10.10.10">
    <property type="entry name" value="Winged helix-like DNA-binding domain superfamily/Winged helix DNA-binding domain"/>
    <property type="match status" value="1"/>
</dbReference>
<gene>
    <name evidence="5" type="ORF">HNR44_003400</name>
</gene>
<dbReference type="Gene3D" id="3.40.50.1360">
    <property type="match status" value="1"/>
</dbReference>
<dbReference type="GO" id="GO:0003700">
    <property type="term" value="F:DNA-binding transcription factor activity"/>
    <property type="evidence" value="ECO:0007669"/>
    <property type="project" value="InterPro"/>
</dbReference>
<dbReference type="InterPro" id="IPR050313">
    <property type="entry name" value="Carb_Metab_HTH_regulators"/>
</dbReference>
<evidence type="ECO:0000313" key="6">
    <source>
        <dbReference type="Proteomes" id="UP000568839"/>
    </source>
</evidence>
<accession>A0A841Q0Q6</accession>
<sequence length="266" mass="29619">MSKLFVTERRRKIMEFLNKNHRVTVNQLAEDISVSKVTLRSDLKEMEANGLLRRTHGGALLPEQEHFEDVKFSTREQKNRDEKTKIANQAMNWIDTDGLCICLDASSTCLELAKLLKSSDLRLTVVTSGIYTAMELSDNPNLTVVLLGGVVRHESSSLEGLLGSHILEQINIDMMFTSASGFTTGTGLTDFNIYEVELKKRMVAKSTKVIALIDHTKIGKHSIASFASIQDLTAVITDGTLYADIKMLLQENDVEVDDILTEISIN</sequence>
<feature type="domain" description="HTH deoR-type" evidence="4">
    <location>
        <begin position="6"/>
        <end position="61"/>
    </location>
</feature>
<comment type="caution">
    <text evidence="5">The sequence shown here is derived from an EMBL/GenBank/DDBJ whole genome shotgun (WGS) entry which is preliminary data.</text>
</comment>
<dbReference type="SUPFAM" id="SSF100950">
    <property type="entry name" value="NagB/RpiA/CoA transferase-like"/>
    <property type="match status" value="1"/>
</dbReference>
<evidence type="ECO:0000256" key="2">
    <source>
        <dbReference type="ARBA" id="ARBA00023125"/>
    </source>
</evidence>
<evidence type="ECO:0000256" key="3">
    <source>
        <dbReference type="ARBA" id="ARBA00023163"/>
    </source>
</evidence>
<evidence type="ECO:0000259" key="4">
    <source>
        <dbReference type="PROSITE" id="PS51000"/>
    </source>
</evidence>
<dbReference type="PANTHER" id="PTHR30363:SF44">
    <property type="entry name" value="AGA OPERON TRANSCRIPTIONAL REPRESSOR-RELATED"/>
    <property type="match status" value="1"/>
</dbReference>
<reference evidence="5 6" key="1">
    <citation type="submission" date="2020-08" db="EMBL/GenBank/DDBJ databases">
        <title>Genomic Encyclopedia of Type Strains, Phase IV (KMG-IV): sequencing the most valuable type-strain genomes for metagenomic binning, comparative biology and taxonomic classification.</title>
        <authorList>
            <person name="Goeker M."/>
        </authorList>
    </citation>
    <scope>NUCLEOTIDE SEQUENCE [LARGE SCALE GENOMIC DNA]</scope>
    <source>
        <strain evidence="5 6">DSM 21769</strain>
    </source>
</reference>
<dbReference type="EMBL" id="JACHHJ010000006">
    <property type="protein sequence ID" value="MBB6451393.1"/>
    <property type="molecule type" value="Genomic_DNA"/>
</dbReference>
<dbReference type="InterPro" id="IPR011991">
    <property type="entry name" value="ArsR-like_HTH"/>
</dbReference>
<dbReference type="SUPFAM" id="SSF46785">
    <property type="entry name" value="Winged helix' DNA-binding domain"/>
    <property type="match status" value="1"/>
</dbReference>